<feature type="compositionally biased region" description="Basic and acidic residues" evidence="1">
    <location>
        <begin position="71"/>
        <end position="81"/>
    </location>
</feature>
<feature type="compositionally biased region" description="Low complexity" evidence="1">
    <location>
        <begin position="95"/>
        <end position="111"/>
    </location>
</feature>
<feature type="region of interest" description="Disordered" evidence="1">
    <location>
        <begin position="435"/>
        <end position="457"/>
    </location>
</feature>
<keyword evidence="2" id="KW-0472">Membrane</keyword>
<accession>A0A0B6Z2N9</accession>
<proteinExistence type="predicted"/>
<keyword evidence="2" id="KW-1133">Transmembrane helix</keyword>
<feature type="non-terminal residue" evidence="3">
    <location>
        <position position="1"/>
    </location>
</feature>
<protein>
    <submittedName>
        <fullName evidence="3">Uncharacterized protein</fullName>
    </submittedName>
</protein>
<feature type="region of interest" description="Disordered" evidence="1">
    <location>
        <begin position="54"/>
        <end position="115"/>
    </location>
</feature>
<feature type="compositionally biased region" description="Basic and acidic residues" evidence="1">
    <location>
        <begin position="496"/>
        <end position="506"/>
    </location>
</feature>
<dbReference type="AlphaFoldDB" id="A0A0B6Z2N9"/>
<keyword evidence="2" id="KW-0812">Transmembrane</keyword>
<evidence type="ECO:0000256" key="1">
    <source>
        <dbReference type="SAM" id="MobiDB-lite"/>
    </source>
</evidence>
<feature type="region of interest" description="Disordered" evidence="1">
    <location>
        <begin position="483"/>
        <end position="506"/>
    </location>
</feature>
<feature type="compositionally biased region" description="Low complexity" evidence="1">
    <location>
        <begin position="279"/>
        <end position="291"/>
    </location>
</feature>
<feature type="region of interest" description="Disordered" evidence="1">
    <location>
        <begin position="249"/>
        <end position="330"/>
    </location>
</feature>
<feature type="transmembrane region" description="Helical" evidence="2">
    <location>
        <begin position="161"/>
        <end position="184"/>
    </location>
</feature>
<feature type="compositionally biased region" description="Polar residues" evidence="1">
    <location>
        <begin position="435"/>
        <end position="450"/>
    </location>
</feature>
<organism evidence="3">
    <name type="scientific">Arion vulgaris</name>
    <dbReference type="NCBI Taxonomy" id="1028688"/>
    <lineage>
        <taxon>Eukaryota</taxon>
        <taxon>Metazoa</taxon>
        <taxon>Spiralia</taxon>
        <taxon>Lophotrochozoa</taxon>
        <taxon>Mollusca</taxon>
        <taxon>Gastropoda</taxon>
        <taxon>Heterobranchia</taxon>
        <taxon>Euthyneura</taxon>
        <taxon>Panpulmonata</taxon>
        <taxon>Eupulmonata</taxon>
        <taxon>Stylommatophora</taxon>
        <taxon>Helicina</taxon>
        <taxon>Arionoidea</taxon>
        <taxon>Arionidae</taxon>
        <taxon>Arion</taxon>
    </lineage>
</organism>
<feature type="compositionally biased region" description="Polar residues" evidence="1">
    <location>
        <begin position="249"/>
        <end position="263"/>
    </location>
</feature>
<dbReference type="EMBL" id="HACG01015346">
    <property type="protein sequence ID" value="CEK62211.1"/>
    <property type="molecule type" value="Transcribed_RNA"/>
</dbReference>
<evidence type="ECO:0000256" key="2">
    <source>
        <dbReference type="SAM" id="Phobius"/>
    </source>
</evidence>
<reference evidence="3" key="1">
    <citation type="submission" date="2014-12" db="EMBL/GenBank/DDBJ databases">
        <title>Insight into the proteome of Arion vulgaris.</title>
        <authorList>
            <person name="Aradska J."/>
            <person name="Bulat T."/>
            <person name="Smidak R."/>
            <person name="Sarate P."/>
            <person name="Gangsoo J."/>
            <person name="Sialana F."/>
            <person name="Bilban M."/>
            <person name="Lubec G."/>
        </authorList>
    </citation>
    <scope>NUCLEOTIDE SEQUENCE</scope>
    <source>
        <tissue evidence="3">Skin</tissue>
    </source>
</reference>
<name>A0A0B6Z2N9_9EUPU</name>
<evidence type="ECO:0000313" key="3">
    <source>
        <dbReference type="EMBL" id="CEK62211.1"/>
    </source>
</evidence>
<feature type="compositionally biased region" description="Polar residues" evidence="1">
    <location>
        <begin position="14"/>
        <end position="27"/>
    </location>
</feature>
<feature type="non-terminal residue" evidence="3">
    <location>
        <position position="506"/>
    </location>
</feature>
<feature type="transmembrane region" description="Helical" evidence="2">
    <location>
        <begin position="132"/>
        <end position="154"/>
    </location>
</feature>
<feature type="region of interest" description="Disordered" evidence="1">
    <location>
        <begin position="1"/>
        <end position="37"/>
    </location>
</feature>
<feature type="compositionally biased region" description="Low complexity" evidence="1">
    <location>
        <begin position="310"/>
        <end position="322"/>
    </location>
</feature>
<sequence>VPSVISHHGLPTYRQISMSSEGSQPSGYPSIGSETPMYHLESSLPDILHSHIVPQIPPARPNQHRQHRNRRTEDHREDHRDNRHHQRTQWDRPPARTTRPSSRTDSTSSQPEENSCKEPCVKCVVTLTSFRWVLVVLSVLGVSCVIAGIVLAALHPAIGTSLLYLSVMFIGLGVLLVVVVGVGWKCTPRDHEPLHALFGIGSFRHRRTRQGRNGRYRNRDRNWFGGIMYPEFQYRRPPPSYTASMQDYQNQISQEQSSSTRDTVPTDGDSLPSSPPPSYRSRASTAHSAHSGIHIAFPRSLNDDYPSSRPPTYRSRAPSRRPSLPHTDEIGQTVLESSVETRVLQNVSLLGSSNVHTFLDDAPGNRITASSASLSFSYLPSAAKETPSVSFIPSKQMPLISTVSQVYTVPLRSSSQNSVQNASLSARNFTSDLSLSTSSPHNFTSGSYHNGQRPPSLHQRMASEDRLILEQTLQSLEEHMNESTGITNQGANFDEQDQRTDHVNTQ</sequence>
<gene>
    <name evidence="3" type="primary">ORF44514</name>
</gene>